<name>A0A264VPX4_PRORE</name>
<dbReference type="EMBL" id="NOWC01000029">
    <property type="protein sequence ID" value="OZS72887.1"/>
    <property type="molecule type" value="Genomic_DNA"/>
</dbReference>
<dbReference type="Proteomes" id="UP000216001">
    <property type="component" value="Unassembled WGS sequence"/>
</dbReference>
<reference evidence="1 2" key="1">
    <citation type="submission" date="2017-07" db="EMBL/GenBank/DDBJ databases">
        <title>blaIMP-27 on transferable plasmids in Proteus mirabilis and Providencia rettgeri.</title>
        <authorList>
            <person name="Potter R."/>
        </authorList>
    </citation>
    <scope>NUCLEOTIDE SEQUENCE [LARGE SCALE GENOMIC DNA]</scope>
    <source>
        <strain evidence="1 2">PR1</strain>
    </source>
</reference>
<sequence length="109" mass="11930">MSELKTTLRRMLDGDDMDCVRDRTGKSDDYCEGFVDDMNDALSQLTEGVEPLLAGAEITGLEKFVARMFQRANQLVDDGMSTALINQARSAAVLAEQVITELKAEGSPK</sequence>
<dbReference type="RefSeq" id="WP_094962620.1">
    <property type="nucleotide sequence ID" value="NZ_NOWC01000029.1"/>
</dbReference>
<dbReference type="AlphaFoldDB" id="A0A264VPX4"/>
<proteinExistence type="predicted"/>
<accession>A0A264VPX4</accession>
<evidence type="ECO:0000313" key="1">
    <source>
        <dbReference type="EMBL" id="OZS72887.1"/>
    </source>
</evidence>
<comment type="caution">
    <text evidence="1">The sequence shown here is derived from an EMBL/GenBank/DDBJ whole genome shotgun (WGS) entry which is preliminary data.</text>
</comment>
<evidence type="ECO:0000313" key="2">
    <source>
        <dbReference type="Proteomes" id="UP000216001"/>
    </source>
</evidence>
<gene>
    <name evidence="1" type="ORF">CHI95_19600</name>
</gene>
<organism evidence="1 2">
    <name type="scientific">Providencia rettgeri</name>
    <dbReference type="NCBI Taxonomy" id="587"/>
    <lineage>
        <taxon>Bacteria</taxon>
        <taxon>Pseudomonadati</taxon>
        <taxon>Pseudomonadota</taxon>
        <taxon>Gammaproteobacteria</taxon>
        <taxon>Enterobacterales</taxon>
        <taxon>Morganellaceae</taxon>
        <taxon>Providencia</taxon>
    </lineage>
</organism>
<protein>
    <submittedName>
        <fullName evidence="1">Uncharacterized protein</fullName>
    </submittedName>
</protein>